<protein>
    <submittedName>
        <fullName evidence="2">Uncharacterized protein</fullName>
    </submittedName>
</protein>
<proteinExistence type="predicted"/>
<evidence type="ECO:0000313" key="2">
    <source>
        <dbReference type="EMBL" id="PZR00247.1"/>
    </source>
</evidence>
<evidence type="ECO:0000256" key="1">
    <source>
        <dbReference type="SAM" id="MobiDB-lite"/>
    </source>
</evidence>
<evidence type="ECO:0000313" key="3">
    <source>
        <dbReference type="Proteomes" id="UP000248975"/>
    </source>
</evidence>
<feature type="region of interest" description="Disordered" evidence="1">
    <location>
        <begin position="1"/>
        <end position="27"/>
    </location>
</feature>
<name>A0A2W5SEH7_CERSP</name>
<sequence length="76" mass="7995">MQIELPRSVAQSNRPAPAPPMAGASHPPGQALAFRGYSWQAVLGGRGTAGGETRVAFLIPPSLMWIQTSNLARIGK</sequence>
<gene>
    <name evidence="2" type="ORF">DI533_06575</name>
</gene>
<dbReference type="Proteomes" id="UP000248975">
    <property type="component" value="Unassembled WGS sequence"/>
</dbReference>
<dbReference type="EMBL" id="QFQS01000001">
    <property type="protein sequence ID" value="PZR00247.1"/>
    <property type="molecule type" value="Genomic_DNA"/>
</dbReference>
<comment type="caution">
    <text evidence="2">The sequence shown here is derived from an EMBL/GenBank/DDBJ whole genome shotgun (WGS) entry which is preliminary data.</text>
</comment>
<organism evidence="2 3">
    <name type="scientific">Cereibacter sphaeroides</name>
    <name type="common">Rhodobacter sphaeroides</name>
    <dbReference type="NCBI Taxonomy" id="1063"/>
    <lineage>
        <taxon>Bacteria</taxon>
        <taxon>Pseudomonadati</taxon>
        <taxon>Pseudomonadota</taxon>
        <taxon>Alphaproteobacteria</taxon>
        <taxon>Rhodobacterales</taxon>
        <taxon>Paracoccaceae</taxon>
        <taxon>Cereibacter</taxon>
    </lineage>
</organism>
<dbReference type="AlphaFoldDB" id="A0A2W5SEH7"/>
<accession>A0A2W5SEH7</accession>
<reference evidence="2 3" key="1">
    <citation type="submission" date="2017-08" db="EMBL/GenBank/DDBJ databases">
        <title>Infants hospitalized years apart are colonized by the same room-sourced microbial strains.</title>
        <authorList>
            <person name="Brooks B."/>
            <person name="Olm M.R."/>
            <person name="Firek B.A."/>
            <person name="Baker R."/>
            <person name="Thomas B.C."/>
            <person name="Morowitz M.J."/>
            <person name="Banfield J.F."/>
        </authorList>
    </citation>
    <scope>NUCLEOTIDE SEQUENCE [LARGE SCALE GENOMIC DNA]</scope>
    <source>
        <strain evidence="2">S2_003_000_R2_11</strain>
    </source>
</reference>